<reference evidence="2 3" key="1">
    <citation type="submission" date="2016-08" db="EMBL/GenBank/DDBJ databases">
        <title>Characterization and recognition of Brachyspira hampsonii sp. nov., a novel intestinal spirochete that is pathogenic to pigs.</title>
        <authorList>
            <person name="Mirajkar N."/>
            <person name="La T."/>
            <person name="Phillips N."/>
            <person name="Hampson D."/>
            <person name="Gebhart C."/>
        </authorList>
    </citation>
    <scope>NUCLEOTIDE SEQUENCE [LARGE SCALE GENOMIC DNA]</scope>
    <source>
        <strain evidence="2 3">P280/1</strain>
    </source>
</reference>
<gene>
    <name evidence="2" type="ORF">BFL38_08305</name>
</gene>
<sequence length="120" mass="13835">MKRLKYGDVLIFLFIIIFSFFYAKNLISNKSSKIIIDTHDKSFRYDLNTDREIIVNGLLGESKIIISNRQIMFESSPCRDKLCIKAGVLKNAPIICMPNGISIRFEKNMENNIEIDSIVQ</sequence>
<proteinExistence type="predicted"/>
<keyword evidence="1" id="KW-0472">Membrane</keyword>
<name>A0A1E5NF85_9SPIR</name>
<dbReference type="Proteomes" id="UP000095247">
    <property type="component" value="Unassembled WGS sequence"/>
</dbReference>
<organism evidence="2 3">
    <name type="scientific">Brachyspira hampsonii</name>
    <dbReference type="NCBI Taxonomy" id="1287055"/>
    <lineage>
        <taxon>Bacteria</taxon>
        <taxon>Pseudomonadati</taxon>
        <taxon>Spirochaetota</taxon>
        <taxon>Spirochaetia</taxon>
        <taxon>Brachyspirales</taxon>
        <taxon>Brachyspiraceae</taxon>
        <taxon>Brachyspira</taxon>
    </lineage>
</organism>
<comment type="caution">
    <text evidence="2">The sequence shown here is derived from an EMBL/GenBank/DDBJ whole genome shotgun (WGS) entry which is preliminary data.</text>
</comment>
<dbReference type="InterPro" id="IPR038690">
    <property type="entry name" value="NusG_2_sf"/>
</dbReference>
<dbReference type="EMBL" id="MDCO01000009">
    <property type="protein sequence ID" value="OEJ14829.1"/>
    <property type="molecule type" value="Genomic_DNA"/>
</dbReference>
<accession>A0A1E5NF85</accession>
<dbReference type="Pfam" id="PF07009">
    <property type="entry name" value="NusG_II"/>
    <property type="match status" value="1"/>
</dbReference>
<dbReference type="RefSeq" id="WP_069726328.1">
    <property type="nucleotide sequence ID" value="NZ_MDCO01000009.1"/>
</dbReference>
<feature type="transmembrane region" description="Helical" evidence="1">
    <location>
        <begin position="6"/>
        <end position="23"/>
    </location>
</feature>
<evidence type="ECO:0000313" key="3">
    <source>
        <dbReference type="Proteomes" id="UP000095247"/>
    </source>
</evidence>
<keyword evidence="1" id="KW-1133">Transmembrane helix</keyword>
<dbReference type="AlphaFoldDB" id="A0A1E5NF85"/>
<evidence type="ECO:0000313" key="2">
    <source>
        <dbReference type="EMBL" id="OEJ14829.1"/>
    </source>
</evidence>
<protein>
    <submittedName>
        <fullName evidence="2">Uncharacterized protein</fullName>
    </submittedName>
</protein>
<evidence type="ECO:0000256" key="1">
    <source>
        <dbReference type="SAM" id="Phobius"/>
    </source>
</evidence>
<keyword evidence="1" id="KW-0812">Transmembrane</keyword>
<dbReference type="Gene3D" id="2.60.320.10">
    <property type="entry name" value="N-utilization substance G protein NusG, insert domain"/>
    <property type="match status" value="1"/>
</dbReference>